<feature type="transmembrane region" description="Helical" evidence="1">
    <location>
        <begin position="269"/>
        <end position="290"/>
    </location>
</feature>
<evidence type="ECO:0000313" key="3">
    <source>
        <dbReference type="EMBL" id="GAA3216578.1"/>
    </source>
</evidence>
<evidence type="ECO:0000256" key="1">
    <source>
        <dbReference type="SAM" id="Phobius"/>
    </source>
</evidence>
<feature type="transmembrane region" description="Helical" evidence="1">
    <location>
        <begin position="7"/>
        <end position="26"/>
    </location>
</feature>
<name>A0ABP6QCR2_9ACTN</name>
<feature type="domain" description="Phosphatidic acid phosphatase type 2/haloperoxidase" evidence="2">
    <location>
        <begin position="31"/>
        <end position="142"/>
    </location>
</feature>
<protein>
    <recommendedName>
        <fullName evidence="2">Phosphatidic acid phosphatase type 2/haloperoxidase domain-containing protein</fullName>
    </recommendedName>
</protein>
<dbReference type="PANTHER" id="PTHR14969">
    <property type="entry name" value="SPHINGOSINE-1-PHOSPHATE PHOSPHOHYDROLASE"/>
    <property type="match status" value="1"/>
</dbReference>
<dbReference type="SMART" id="SM00014">
    <property type="entry name" value="acidPPc"/>
    <property type="match status" value="1"/>
</dbReference>
<feature type="transmembrane region" description="Helical" evidence="1">
    <location>
        <begin position="100"/>
        <end position="116"/>
    </location>
</feature>
<gene>
    <name evidence="3" type="ORF">GCM10010468_38730</name>
</gene>
<sequence>MQGLAQLLTLVGSAVVYAPLLLVVYWCVSPVLGARLAVLLTLSGALNELVKLLLHQPRPYWTDTSLATSEPIASFGMPSGHAQNSVIVWGTLARAAGRRAAWAAAVALMLGIGWARTELHVHSPAQVLAGWGAGLMLLAGCWALEEPVTGWWRERPLGVQLGLSLLLPLLLLAGIRGAAGSLQDWTMPAQWAEAVRLAGGRTPRFTAEPGASVTGLLAGILAGLSVLAARGGFTVAGSAWQRVARVPIGLLGFLVVSGAGYFLGEGIVMKFVLFALAGAWATGGAPEAFIRMGLAYRGSRNPERQPV</sequence>
<dbReference type="Pfam" id="PF01569">
    <property type="entry name" value="PAP2"/>
    <property type="match status" value="1"/>
</dbReference>
<dbReference type="RefSeq" id="WP_344829983.1">
    <property type="nucleotide sequence ID" value="NZ_BAAAUV010000008.1"/>
</dbReference>
<dbReference type="EMBL" id="BAAAUV010000008">
    <property type="protein sequence ID" value="GAA3216578.1"/>
    <property type="molecule type" value="Genomic_DNA"/>
</dbReference>
<feature type="transmembrane region" description="Helical" evidence="1">
    <location>
        <begin position="243"/>
        <end position="263"/>
    </location>
</feature>
<feature type="transmembrane region" description="Helical" evidence="1">
    <location>
        <begin position="128"/>
        <end position="145"/>
    </location>
</feature>
<keyword evidence="1" id="KW-0812">Transmembrane</keyword>
<dbReference type="SUPFAM" id="SSF48317">
    <property type="entry name" value="Acid phosphatase/Vanadium-dependent haloperoxidase"/>
    <property type="match status" value="1"/>
</dbReference>
<keyword evidence="4" id="KW-1185">Reference proteome</keyword>
<proteinExistence type="predicted"/>
<feature type="transmembrane region" description="Helical" evidence="1">
    <location>
        <begin position="157"/>
        <end position="179"/>
    </location>
</feature>
<reference evidence="4" key="1">
    <citation type="journal article" date="2019" name="Int. J. Syst. Evol. Microbiol.">
        <title>The Global Catalogue of Microorganisms (GCM) 10K type strain sequencing project: providing services to taxonomists for standard genome sequencing and annotation.</title>
        <authorList>
            <consortium name="The Broad Institute Genomics Platform"/>
            <consortium name="The Broad Institute Genome Sequencing Center for Infectious Disease"/>
            <person name="Wu L."/>
            <person name="Ma J."/>
        </authorList>
    </citation>
    <scope>NUCLEOTIDE SEQUENCE [LARGE SCALE GENOMIC DNA]</scope>
    <source>
        <strain evidence="4">JCM 9377</strain>
    </source>
</reference>
<dbReference type="InterPro" id="IPR036938">
    <property type="entry name" value="PAP2/HPO_sf"/>
</dbReference>
<feature type="transmembrane region" description="Helical" evidence="1">
    <location>
        <begin position="211"/>
        <end position="231"/>
    </location>
</feature>
<dbReference type="Gene3D" id="1.20.144.10">
    <property type="entry name" value="Phosphatidic acid phosphatase type 2/haloperoxidase"/>
    <property type="match status" value="1"/>
</dbReference>
<evidence type="ECO:0000313" key="4">
    <source>
        <dbReference type="Proteomes" id="UP001501237"/>
    </source>
</evidence>
<keyword evidence="1" id="KW-1133">Transmembrane helix</keyword>
<dbReference type="InterPro" id="IPR000326">
    <property type="entry name" value="PAP2/HPO"/>
</dbReference>
<organism evidence="3 4">
    <name type="scientific">Actinocorallia longicatena</name>
    <dbReference type="NCBI Taxonomy" id="111803"/>
    <lineage>
        <taxon>Bacteria</taxon>
        <taxon>Bacillati</taxon>
        <taxon>Actinomycetota</taxon>
        <taxon>Actinomycetes</taxon>
        <taxon>Streptosporangiales</taxon>
        <taxon>Thermomonosporaceae</taxon>
        <taxon>Actinocorallia</taxon>
    </lineage>
</organism>
<dbReference type="PANTHER" id="PTHR14969:SF13">
    <property type="entry name" value="AT30094P"/>
    <property type="match status" value="1"/>
</dbReference>
<comment type="caution">
    <text evidence="3">The sequence shown here is derived from an EMBL/GenBank/DDBJ whole genome shotgun (WGS) entry which is preliminary data.</text>
</comment>
<keyword evidence="1" id="KW-0472">Membrane</keyword>
<accession>A0ABP6QCR2</accession>
<evidence type="ECO:0000259" key="2">
    <source>
        <dbReference type="SMART" id="SM00014"/>
    </source>
</evidence>
<dbReference type="Proteomes" id="UP001501237">
    <property type="component" value="Unassembled WGS sequence"/>
</dbReference>